<evidence type="ECO:0000256" key="1">
    <source>
        <dbReference type="SAM" id="MobiDB-lite"/>
    </source>
</evidence>
<dbReference type="AlphaFoldDB" id="A0A8T2M158"/>
<name>A0A8T2M158_ASTMX</name>
<evidence type="ECO:0000313" key="3">
    <source>
        <dbReference type="Proteomes" id="UP000752171"/>
    </source>
</evidence>
<feature type="compositionally biased region" description="Basic residues" evidence="1">
    <location>
        <begin position="26"/>
        <end position="38"/>
    </location>
</feature>
<dbReference type="Proteomes" id="UP000752171">
    <property type="component" value="Unassembled WGS sequence"/>
</dbReference>
<evidence type="ECO:0000313" key="2">
    <source>
        <dbReference type="EMBL" id="KAG9277410.1"/>
    </source>
</evidence>
<sequence>MPQALSKFRQPVNRPVSVTADEVQRKRQRCNTCKKYKPHEKLPPIAGRTPYLPHSEEEDWEKEIEEFSHRVKQEKMKEMPYDPEDELKVAMDEMTLYAVPRAPMPNQDHYSPSKHHVPPVKWTRYIYTKVPDQFKDAEE</sequence>
<feature type="region of interest" description="Disordered" evidence="1">
    <location>
        <begin position="1"/>
        <end position="57"/>
    </location>
</feature>
<accession>A0A8T2M158</accession>
<proteinExistence type="predicted"/>
<protein>
    <submittedName>
        <fullName evidence="2">Uncharacterized protein</fullName>
    </submittedName>
</protein>
<gene>
    <name evidence="2" type="ORF">AMEX_G7416</name>
</gene>
<reference evidence="2 3" key="1">
    <citation type="submission" date="2021-07" db="EMBL/GenBank/DDBJ databases">
        <authorList>
            <person name="Imarazene B."/>
            <person name="Zahm M."/>
            <person name="Klopp C."/>
            <person name="Cabau C."/>
            <person name="Beille S."/>
            <person name="Jouanno E."/>
            <person name="Castinel A."/>
            <person name="Lluch J."/>
            <person name="Gil L."/>
            <person name="Kuchtly C."/>
            <person name="Lopez Roques C."/>
            <person name="Donnadieu C."/>
            <person name="Parrinello H."/>
            <person name="Journot L."/>
            <person name="Du K."/>
            <person name="Schartl M."/>
            <person name="Retaux S."/>
            <person name="Guiguen Y."/>
        </authorList>
    </citation>
    <scope>NUCLEOTIDE SEQUENCE [LARGE SCALE GENOMIC DNA]</scope>
    <source>
        <strain evidence="2">Pach_M1</strain>
        <tissue evidence="2">Testis</tissue>
    </source>
</reference>
<organism evidence="2 3">
    <name type="scientific">Astyanax mexicanus</name>
    <name type="common">Blind cave fish</name>
    <name type="synonym">Astyanax fasciatus mexicanus</name>
    <dbReference type="NCBI Taxonomy" id="7994"/>
    <lineage>
        <taxon>Eukaryota</taxon>
        <taxon>Metazoa</taxon>
        <taxon>Chordata</taxon>
        <taxon>Craniata</taxon>
        <taxon>Vertebrata</taxon>
        <taxon>Euteleostomi</taxon>
        <taxon>Actinopterygii</taxon>
        <taxon>Neopterygii</taxon>
        <taxon>Teleostei</taxon>
        <taxon>Ostariophysi</taxon>
        <taxon>Characiformes</taxon>
        <taxon>Characoidei</taxon>
        <taxon>Acestrorhamphidae</taxon>
        <taxon>Acestrorhamphinae</taxon>
        <taxon>Astyanax</taxon>
    </lineage>
</organism>
<dbReference type="EMBL" id="JAICCE010000005">
    <property type="protein sequence ID" value="KAG9277410.1"/>
    <property type="molecule type" value="Genomic_DNA"/>
</dbReference>
<comment type="caution">
    <text evidence="2">The sequence shown here is derived from an EMBL/GenBank/DDBJ whole genome shotgun (WGS) entry which is preliminary data.</text>
</comment>